<dbReference type="Proteomes" id="UP000318053">
    <property type="component" value="Unassembled WGS sequence"/>
</dbReference>
<comment type="caution">
    <text evidence="2">The sequence shown here is derived from an EMBL/GenBank/DDBJ whole genome shotgun (WGS) entry which is preliminary data.</text>
</comment>
<feature type="region of interest" description="Disordered" evidence="1">
    <location>
        <begin position="1"/>
        <end position="56"/>
    </location>
</feature>
<feature type="compositionally biased region" description="Low complexity" evidence="1">
    <location>
        <begin position="1"/>
        <end position="52"/>
    </location>
</feature>
<reference evidence="2 3" key="1">
    <citation type="submission" date="2019-02" db="EMBL/GenBank/DDBJ databases">
        <title>Deep-cultivation of Planctomycetes and their phenomic and genomic characterization uncovers novel biology.</title>
        <authorList>
            <person name="Wiegand S."/>
            <person name="Jogler M."/>
            <person name="Boedeker C."/>
            <person name="Pinto D."/>
            <person name="Vollmers J."/>
            <person name="Rivas-Marin E."/>
            <person name="Kohn T."/>
            <person name="Peeters S.H."/>
            <person name="Heuer A."/>
            <person name="Rast P."/>
            <person name="Oberbeckmann S."/>
            <person name="Bunk B."/>
            <person name="Jeske O."/>
            <person name="Meyerdierks A."/>
            <person name="Storesund J.E."/>
            <person name="Kallscheuer N."/>
            <person name="Luecker S."/>
            <person name="Lage O.M."/>
            <person name="Pohl T."/>
            <person name="Merkel B.J."/>
            <person name="Hornburger P."/>
            <person name="Mueller R.-W."/>
            <person name="Bruemmer F."/>
            <person name="Labrenz M."/>
            <person name="Spormann A.M."/>
            <person name="Op Den Camp H."/>
            <person name="Overmann J."/>
            <person name="Amann R."/>
            <person name="Jetten M.S.M."/>
            <person name="Mascher T."/>
            <person name="Medema M.H."/>
            <person name="Devos D.P."/>
            <person name="Kaster A.-K."/>
            <person name="Ovreas L."/>
            <person name="Rohde M."/>
            <person name="Galperin M.Y."/>
            <person name="Jogler C."/>
        </authorList>
    </citation>
    <scope>NUCLEOTIDE SEQUENCE [LARGE SCALE GENOMIC DNA]</scope>
    <source>
        <strain evidence="2 3">CA85</strain>
    </source>
</reference>
<evidence type="ECO:0000313" key="2">
    <source>
        <dbReference type="EMBL" id="TWT55902.1"/>
    </source>
</evidence>
<evidence type="ECO:0000313" key="3">
    <source>
        <dbReference type="Proteomes" id="UP000318053"/>
    </source>
</evidence>
<protein>
    <submittedName>
        <fullName evidence="2">Uncharacterized protein</fullName>
    </submittedName>
</protein>
<organism evidence="2 3">
    <name type="scientific">Allorhodopirellula solitaria</name>
    <dbReference type="NCBI Taxonomy" id="2527987"/>
    <lineage>
        <taxon>Bacteria</taxon>
        <taxon>Pseudomonadati</taxon>
        <taxon>Planctomycetota</taxon>
        <taxon>Planctomycetia</taxon>
        <taxon>Pirellulales</taxon>
        <taxon>Pirellulaceae</taxon>
        <taxon>Allorhodopirellula</taxon>
    </lineage>
</organism>
<accession>A0A5C5X116</accession>
<gene>
    <name evidence="2" type="ORF">CA85_47140</name>
</gene>
<evidence type="ECO:0000256" key="1">
    <source>
        <dbReference type="SAM" id="MobiDB-lite"/>
    </source>
</evidence>
<name>A0A5C5X116_9BACT</name>
<sequence length="357" mass="37191">MSSSSSSPGSSSSSSSSSHGGGSSSSSSWMGSSSSCSSSSSSSGYSSSSSSSACSAVFDPSKVKTGFTIPAGPVAGSSSSSNSSSSSSNSCVKDIKRRVTITVTPKGRTDDFEINISGISRVSVTEISRDSGTGKIVIDVRGTSATPNTKPNGDTTIEAKLDGHVCGSAQAVVIVPKSICGPCHYGTSSSSSSGTPACPPGSHRTPENLVLDGTTSPAFINLPTGKVKLITAWIAWVTMEVCDQFEDSLDEMYEGCCVEEKNRGNWYPINQAITSDGKYQDPVMWYQEPDPSIVDADSQSAEDWPAEQALTMASSACAPQRIPVRICGHEIGKTDRWLCHRQLDCVWIVCPDGAIVV</sequence>
<dbReference type="AlphaFoldDB" id="A0A5C5X116"/>
<keyword evidence="3" id="KW-1185">Reference proteome</keyword>
<dbReference type="EMBL" id="SJPK01000020">
    <property type="protein sequence ID" value="TWT55902.1"/>
    <property type="molecule type" value="Genomic_DNA"/>
</dbReference>
<proteinExistence type="predicted"/>